<dbReference type="InterPro" id="IPR043987">
    <property type="entry name" value="CCZ1/INTU/HSP4_longin_1"/>
</dbReference>
<dbReference type="GO" id="GO:0060271">
    <property type="term" value="P:cilium assembly"/>
    <property type="evidence" value="ECO:0007669"/>
    <property type="project" value="InterPro"/>
</dbReference>
<dbReference type="GO" id="GO:0007399">
    <property type="term" value="P:nervous system development"/>
    <property type="evidence" value="ECO:0007669"/>
    <property type="project" value="TreeGrafter"/>
</dbReference>
<gene>
    <name evidence="9" type="primary">in</name>
</gene>
<organism evidence="8 9">
    <name type="scientific">Drosophila pseudoobscura pseudoobscura</name>
    <name type="common">Fruit fly</name>
    <dbReference type="NCBI Taxonomy" id="46245"/>
    <lineage>
        <taxon>Eukaryota</taxon>
        <taxon>Metazoa</taxon>
        <taxon>Ecdysozoa</taxon>
        <taxon>Arthropoda</taxon>
        <taxon>Hexapoda</taxon>
        <taxon>Insecta</taxon>
        <taxon>Pterygota</taxon>
        <taxon>Neoptera</taxon>
        <taxon>Endopterygota</taxon>
        <taxon>Diptera</taxon>
        <taxon>Brachycera</taxon>
        <taxon>Muscomorpha</taxon>
        <taxon>Ephydroidea</taxon>
        <taxon>Drosophilidae</taxon>
        <taxon>Drosophila</taxon>
        <taxon>Sophophora</taxon>
    </lineage>
</organism>
<feature type="domain" description="CCZ1/INTU second Longin" evidence="6">
    <location>
        <begin position="506"/>
        <end position="612"/>
    </location>
</feature>
<dbReference type="InParanoid" id="A0A6I8UCM0"/>
<feature type="compositionally biased region" description="Basic residues" evidence="4">
    <location>
        <begin position="75"/>
        <end position="88"/>
    </location>
</feature>
<dbReference type="Pfam" id="PF19031">
    <property type="entry name" value="Intu_longin_1"/>
    <property type="match status" value="1"/>
</dbReference>
<evidence type="ECO:0000256" key="1">
    <source>
        <dbReference type="ARBA" id="ARBA00004496"/>
    </source>
</evidence>
<dbReference type="GO" id="GO:0005737">
    <property type="term" value="C:cytoplasm"/>
    <property type="evidence" value="ECO:0007669"/>
    <property type="project" value="UniProtKB-SubCell"/>
</dbReference>
<keyword evidence="3" id="KW-0963">Cytoplasm</keyword>
<dbReference type="InterPro" id="IPR043989">
    <property type="entry name" value="CCZ1/INTU/HSP4_longin_3"/>
</dbReference>
<feature type="region of interest" description="Disordered" evidence="4">
    <location>
        <begin position="1"/>
        <end position="36"/>
    </location>
</feature>
<name>A0A6I8UCM0_DROPS</name>
<sequence length="905" mass="101094">MRKSPGSLAGIDANSEAFSSSSSSISNSYSDGSDSASWEEYVAADGSLFYVEYMPNVKSSIASSAERRVEFMRRSLRLGKKPMRRQHNGSRPSHSQTQSQSQMQTQSQSQSHSRNQLSEAEPDEFRFSHFKTSHGDASSSSSNKKLQLVITAADRFRFGRRSTAVESILGFRVLPFPDQPECLMVEGFVHDISAMQHDIKRGDWFKSLNGIELYASNVDELLQQFVEPTQVCLCFQASSSSTAAAAAATAAAAAADPTYGQSQQEEQLRKVENFAMFAEKFEQLLLSAGSSEPGTVKTSDAAEHMPFGMLLLPPECYQHDQHQDSLYYYPESATTNFLYKARGSFLTLHAVLSELHTQPITSRLLVDKVPYHVNYRRLNGFLVLFAYASSLYSAAECNMRSDELIGYIRFSMPGLVVENFGAGAGAEGSSGDLRSFLRHFCGIQRTRLLLNCRGLTQFEELLGQSRNLPLPKEAQLRVFDALSEMEAMDYRNWNDEPLTTHREFFIYGSALYYNQFLVASLLPAEVRANVEGFLRCRGIFDLIGAPSVRVRELYVWEEIVLPNATGRYFLTVCTRNHLSLAVILKIFDAPDMAPDTVVGPSLFYIEEIQETLDHLIQCGIESLAMFWSISNKRPQVLEQAGAEAKDEKEANGKLESFLKQKLTVLSTAVSVDEEAQLCSSLGGSSIHSLTPSEDDSSRKRLTPIHGAGEDSDSESDWENFAVQHPLHYGLNLNSESHNQSQMTESMWKEISNVVPVKISAGWKNCVLYYVYIDIANGSLFAPFNDCTESTSFLSEIRQACHMIHSVLERSKHYRRQLTESIRVSVNANGHTSSNAISLVREHGMTLEVYPQSRAETQACSSKSVRFVVVGRLFQSPAKEVYICHRSDVPQNIVEMAFRLSFFSMG</sequence>
<evidence type="ECO:0000256" key="3">
    <source>
        <dbReference type="ARBA" id="ARBA00022490"/>
    </source>
</evidence>
<dbReference type="PANTHER" id="PTHR21082:SF4">
    <property type="entry name" value="PROTEIN INTURNED"/>
    <property type="match status" value="1"/>
</dbReference>
<feature type="compositionally biased region" description="Low complexity" evidence="4">
    <location>
        <begin position="93"/>
        <end position="113"/>
    </location>
</feature>
<accession>A0A6I8UCM0</accession>
<evidence type="ECO:0000256" key="4">
    <source>
        <dbReference type="SAM" id="MobiDB-lite"/>
    </source>
</evidence>
<dbReference type="Pfam" id="PF19033">
    <property type="entry name" value="Intu_longin_3"/>
    <property type="match status" value="1"/>
</dbReference>
<dbReference type="InterPro" id="IPR039151">
    <property type="entry name" value="INTU"/>
</dbReference>
<evidence type="ECO:0000259" key="5">
    <source>
        <dbReference type="Pfam" id="PF19031"/>
    </source>
</evidence>
<feature type="domain" description="CCZ1/INTU/HSP4 first Longin" evidence="5">
    <location>
        <begin position="305"/>
        <end position="412"/>
    </location>
</feature>
<feature type="compositionally biased region" description="Low complexity" evidence="4">
    <location>
        <begin position="12"/>
        <end position="36"/>
    </location>
</feature>
<keyword evidence="8" id="KW-1185">Reference proteome</keyword>
<dbReference type="GO" id="GO:0001736">
    <property type="term" value="P:establishment of planar polarity"/>
    <property type="evidence" value="ECO:0007669"/>
    <property type="project" value="InterPro"/>
</dbReference>
<feature type="region of interest" description="Disordered" evidence="4">
    <location>
        <begin position="686"/>
        <end position="715"/>
    </location>
</feature>
<keyword evidence="2" id="KW-0217">Developmental protein</keyword>
<evidence type="ECO:0000313" key="9">
    <source>
        <dbReference type="RefSeq" id="XP_001353327.4"/>
    </source>
</evidence>
<reference evidence="9" key="1">
    <citation type="submission" date="2025-08" db="UniProtKB">
        <authorList>
            <consortium name="RefSeq"/>
        </authorList>
    </citation>
    <scope>IDENTIFICATION</scope>
    <source>
        <strain evidence="9">MV-25-SWS-2005</strain>
        <tissue evidence="9">Whole body</tissue>
    </source>
</reference>
<evidence type="ECO:0000259" key="6">
    <source>
        <dbReference type="Pfam" id="PF19032"/>
    </source>
</evidence>
<dbReference type="GO" id="GO:0005929">
    <property type="term" value="C:cilium"/>
    <property type="evidence" value="ECO:0007669"/>
    <property type="project" value="TreeGrafter"/>
</dbReference>
<dbReference type="RefSeq" id="XP_001353327.4">
    <property type="nucleotide sequence ID" value="XM_001353291.4"/>
</dbReference>
<evidence type="ECO:0000259" key="7">
    <source>
        <dbReference type="Pfam" id="PF19033"/>
    </source>
</evidence>
<feature type="region of interest" description="Disordered" evidence="4">
    <location>
        <begin position="75"/>
        <end position="122"/>
    </location>
</feature>
<dbReference type="Pfam" id="PF19032">
    <property type="entry name" value="Intu_longin_2"/>
    <property type="match status" value="1"/>
</dbReference>
<dbReference type="FunCoup" id="A0A6I8UCM0">
    <property type="interactions" value="66"/>
</dbReference>
<evidence type="ECO:0000313" key="8">
    <source>
        <dbReference type="Proteomes" id="UP000001819"/>
    </source>
</evidence>
<dbReference type="AlphaFoldDB" id="A0A6I8UCM0"/>
<feature type="domain" description="CCZ1/INTU/HPS4 third Longin" evidence="7">
    <location>
        <begin position="767"/>
        <end position="899"/>
    </location>
</feature>
<dbReference type="PANTHER" id="PTHR21082">
    <property type="entry name" value="PROTEIN INTURNED"/>
    <property type="match status" value="1"/>
</dbReference>
<dbReference type="Proteomes" id="UP000001819">
    <property type="component" value="Chromosome X"/>
</dbReference>
<proteinExistence type="predicted"/>
<dbReference type="InterPro" id="IPR043988">
    <property type="entry name" value="CCZ1/INTU_longin_2"/>
</dbReference>
<evidence type="ECO:0000256" key="2">
    <source>
        <dbReference type="ARBA" id="ARBA00022473"/>
    </source>
</evidence>
<dbReference type="KEGG" id="dpo:4813426"/>
<protein>
    <submittedName>
        <fullName evidence="9">Protein inturned</fullName>
    </submittedName>
</protein>
<dbReference type="GO" id="GO:0016192">
    <property type="term" value="P:vesicle-mediated transport"/>
    <property type="evidence" value="ECO:0007669"/>
    <property type="project" value="InterPro"/>
</dbReference>
<comment type="subcellular location">
    <subcellularLocation>
        <location evidence="1">Cytoplasm</location>
    </subcellularLocation>
</comment>